<keyword evidence="1" id="KW-0812">Transmembrane</keyword>
<proteinExistence type="predicted"/>
<protein>
    <submittedName>
        <fullName evidence="2">Uncharacterized protein</fullName>
    </submittedName>
</protein>
<reference evidence="2 3" key="1">
    <citation type="journal article" date="2018" name="ACS Chem. Biol.">
        <title>Ketoreductase domain dysfunction expands chemodiversity: malyngamide biosynthesis in the cyanobacterium Okeania hirsuta.</title>
        <authorList>
            <person name="Moss N.A."/>
            <person name="Leao T."/>
            <person name="Rankin M."/>
            <person name="McCullough T.M."/>
            <person name="Qu P."/>
            <person name="Korobeynikov A."/>
            <person name="Smith J.L."/>
            <person name="Gerwick L."/>
            <person name="Gerwick W.H."/>
        </authorList>
    </citation>
    <scope>NUCLEOTIDE SEQUENCE [LARGE SCALE GENOMIC DNA]</scope>
    <source>
        <strain evidence="2 3">PAB10Feb10-1</strain>
    </source>
</reference>
<gene>
    <name evidence="2" type="ORF">D5R40_30885</name>
</gene>
<name>A0A3N6P5V8_9CYAN</name>
<keyword evidence="1" id="KW-0472">Membrane</keyword>
<feature type="transmembrane region" description="Helical" evidence="1">
    <location>
        <begin position="20"/>
        <end position="43"/>
    </location>
</feature>
<dbReference type="Proteomes" id="UP000269154">
    <property type="component" value="Unassembled WGS sequence"/>
</dbReference>
<comment type="caution">
    <text evidence="2">The sequence shown here is derived from an EMBL/GenBank/DDBJ whole genome shotgun (WGS) entry which is preliminary data.</text>
</comment>
<accession>A0A3N6P5V8</accession>
<evidence type="ECO:0000313" key="3">
    <source>
        <dbReference type="Proteomes" id="UP000269154"/>
    </source>
</evidence>
<keyword evidence="3" id="KW-1185">Reference proteome</keyword>
<keyword evidence="1" id="KW-1133">Transmembrane helix</keyword>
<sequence length="83" mass="9866">MIRQAFKLIWNQRGKTLRFVVEIFFSFMVLFLVFSFGILQIIYRNSSVHWAMNTRKFGSISLNREGMEHKASLQVSMHKLKKP</sequence>
<organism evidence="2 3">
    <name type="scientific">Okeania hirsuta</name>
    <dbReference type="NCBI Taxonomy" id="1458930"/>
    <lineage>
        <taxon>Bacteria</taxon>
        <taxon>Bacillati</taxon>
        <taxon>Cyanobacteriota</taxon>
        <taxon>Cyanophyceae</taxon>
        <taxon>Oscillatoriophycideae</taxon>
        <taxon>Oscillatoriales</taxon>
        <taxon>Microcoleaceae</taxon>
        <taxon>Okeania</taxon>
    </lineage>
</organism>
<evidence type="ECO:0000313" key="2">
    <source>
        <dbReference type="EMBL" id="RQH22476.1"/>
    </source>
</evidence>
<dbReference type="EMBL" id="RCBY01000363">
    <property type="protein sequence ID" value="RQH22476.1"/>
    <property type="molecule type" value="Genomic_DNA"/>
</dbReference>
<evidence type="ECO:0000256" key="1">
    <source>
        <dbReference type="SAM" id="Phobius"/>
    </source>
</evidence>
<dbReference type="AlphaFoldDB" id="A0A3N6P5V8"/>